<dbReference type="CDD" id="cd00338">
    <property type="entry name" value="Ser_Recombinase"/>
    <property type="match status" value="1"/>
</dbReference>
<dbReference type="InterPro" id="IPR050639">
    <property type="entry name" value="SSR_resolvase"/>
</dbReference>
<dbReference type="Gene3D" id="3.90.1750.20">
    <property type="entry name" value="Putative Large Serine Recombinase, Chain B, Domain 2"/>
    <property type="match status" value="1"/>
</dbReference>
<dbReference type="InterPro" id="IPR011109">
    <property type="entry name" value="DNA_bind_recombinase_dom"/>
</dbReference>
<dbReference type="OrthoDB" id="9811097at2"/>
<name>A0A853KCQ7_9BACL</name>
<dbReference type="Pfam" id="PF00239">
    <property type="entry name" value="Resolvase"/>
    <property type="match status" value="1"/>
</dbReference>
<comment type="caution">
    <text evidence="4">The sequence shown here is derived from an EMBL/GenBank/DDBJ whole genome shotgun (WGS) entry which is preliminary data.</text>
</comment>
<dbReference type="InterPro" id="IPR038109">
    <property type="entry name" value="DNA_bind_recomb_sf"/>
</dbReference>
<reference evidence="4 5" key="1">
    <citation type="submission" date="2016-02" db="EMBL/GenBank/DDBJ databases">
        <title>Draft genome sequence of Acidibacillus ferrooxidans SLC66.</title>
        <authorList>
            <person name="Oliveira G."/>
            <person name="Nancucheo I."/>
            <person name="Dall'Agnol H."/>
            <person name="Johnson B."/>
            <person name="Oliveira R."/>
            <person name="Nunes G.L."/>
            <person name="Tzotzos G."/>
            <person name="Orellana S.C."/>
            <person name="Salim A.C."/>
            <person name="Araujo F.M."/>
        </authorList>
    </citation>
    <scope>NUCLEOTIDE SEQUENCE [LARGE SCALE GENOMIC DNA]</scope>
    <source>
        <strain evidence="4 5">SLC66</strain>
    </source>
</reference>
<evidence type="ECO:0000256" key="1">
    <source>
        <dbReference type="SAM" id="MobiDB-lite"/>
    </source>
</evidence>
<evidence type="ECO:0000259" key="3">
    <source>
        <dbReference type="PROSITE" id="PS51737"/>
    </source>
</evidence>
<dbReference type="Pfam" id="PF07508">
    <property type="entry name" value="Recombinase"/>
    <property type="match status" value="1"/>
</dbReference>
<dbReference type="EMBL" id="LSUQ01000015">
    <property type="protein sequence ID" value="OAG94148.1"/>
    <property type="molecule type" value="Genomic_DNA"/>
</dbReference>
<dbReference type="PANTHER" id="PTHR30461:SF23">
    <property type="entry name" value="DNA RECOMBINASE-RELATED"/>
    <property type="match status" value="1"/>
</dbReference>
<organism evidence="4 5">
    <name type="scientific">Ferroacidibacillus organovorans</name>
    <dbReference type="NCBI Taxonomy" id="1765683"/>
    <lineage>
        <taxon>Bacteria</taxon>
        <taxon>Bacillati</taxon>
        <taxon>Bacillota</taxon>
        <taxon>Bacilli</taxon>
        <taxon>Bacillales</taxon>
        <taxon>Alicyclobacillaceae</taxon>
        <taxon>Ferroacidibacillus</taxon>
    </lineage>
</organism>
<dbReference type="PROSITE" id="PS51737">
    <property type="entry name" value="RECOMBINASE_DNA_BIND"/>
    <property type="match status" value="1"/>
</dbReference>
<dbReference type="InterPro" id="IPR006119">
    <property type="entry name" value="Resolv_N"/>
</dbReference>
<dbReference type="Proteomes" id="UP000077421">
    <property type="component" value="Unassembled WGS sequence"/>
</dbReference>
<evidence type="ECO:0008006" key="6">
    <source>
        <dbReference type="Google" id="ProtNLM"/>
    </source>
</evidence>
<dbReference type="Gene3D" id="3.40.50.1390">
    <property type="entry name" value="Resolvase, N-terminal catalytic domain"/>
    <property type="match status" value="1"/>
</dbReference>
<evidence type="ECO:0000313" key="4">
    <source>
        <dbReference type="EMBL" id="OAG94148.1"/>
    </source>
</evidence>
<dbReference type="GO" id="GO:0000150">
    <property type="term" value="F:DNA strand exchange activity"/>
    <property type="evidence" value="ECO:0007669"/>
    <property type="project" value="InterPro"/>
</dbReference>
<dbReference type="PANTHER" id="PTHR30461">
    <property type="entry name" value="DNA-INVERTASE FROM LAMBDOID PROPHAGE"/>
    <property type="match status" value="1"/>
</dbReference>
<feature type="domain" description="Recombinase" evidence="3">
    <location>
        <begin position="166"/>
        <end position="284"/>
    </location>
</feature>
<dbReference type="InterPro" id="IPR036162">
    <property type="entry name" value="Resolvase-like_N_sf"/>
</dbReference>
<feature type="region of interest" description="Disordered" evidence="1">
    <location>
        <begin position="140"/>
        <end position="165"/>
    </location>
</feature>
<dbReference type="SUPFAM" id="SSF53041">
    <property type="entry name" value="Resolvase-like"/>
    <property type="match status" value="1"/>
</dbReference>
<dbReference type="SMART" id="SM00857">
    <property type="entry name" value="Resolvase"/>
    <property type="match status" value="1"/>
</dbReference>
<sequence length="495" mass="57535">MQQAIGYCRRSDAKQENNHSIEIQMMSIKDAAKRFNVEIVEFYVDDAVSAYAYNAKERLAMKRLKDRVINDHNIKVVLFYDESRISRQIDDFVNDVFSEIKELRSDVIFYSTDSSTQKAWDPNDFETMLQLLLANEESTKKSSRAMDSQKNALRKNKPVRPGSKAPYGFTKEGNTLVHNDQAPIVYFIFHMASYGYSEEQIAQYLNRAEIPSPSNGLWAPSSINMIVTKRVYVGDLEWYVRKNRRNGARSDSTQISLFPAIYEPIIPLDLWALVQELKMEKKTTKRKMNSQYILQGLLKCGHCFEILNHKNYTPGKAKKQYANYSCESCGYRMDSRDVEERIVKMIAKDWEIHPDDFVRQASGMLKDWIKSLEKEISTKGKYLQYAEAESKNTPLSPEINDSIEAVHQLINDKEKLKTQISLFLSTEDVIWKTRFGDKIDIQSLNTTERRTFLFQIVEEVQIRKNANGGFTPKIVYRETPFIYYNKVMKPSEETL</sequence>
<gene>
    <name evidence="4" type="ORF">AYW79_06920</name>
</gene>
<protein>
    <recommendedName>
        <fullName evidence="6">Recombinase domain-containing protein</fullName>
    </recommendedName>
</protein>
<dbReference type="GO" id="GO:0003677">
    <property type="term" value="F:DNA binding"/>
    <property type="evidence" value="ECO:0007669"/>
    <property type="project" value="InterPro"/>
</dbReference>
<accession>A0A853KCQ7</accession>
<proteinExistence type="predicted"/>
<dbReference type="RefSeq" id="WP_067563702.1">
    <property type="nucleotide sequence ID" value="NZ_LSUQ01000015.1"/>
</dbReference>
<dbReference type="PROSITE" id="PS51736">
    <property type="entry name" value="RECOMBINASES_3"/>
    <property type="match status" value="1"/>
</dbReference>
<evidence type="ECO:0000259" key="2">
    <source>
        <dbReference type="PROSITE" id="PS51736"/>
    </source>
</evidence>
<evidence type="ECO:0000313" key="5">
    <source>
        <dbReference type="Proteomes" id="UP000077421"/>
    </source>
</evidence>
<dbReference type="AlphaFoldDB" id="A0A853KCQ7"/>
<feature type="domain" description="Resolvase/invertase-type recombinase catalytic" evidence="2">
    <location>
        <begin position="3"/>
        <end position="158"/>
    </location>
</feature>